<keyword evidence="4" id="KW-1185">Reference proteome</keyword>
<dbReference type="Gene3D" id="1.10.510.10">
    <property type="entry name" value="Transferase(Phosphotransferase) domain 1"/>
    <property type="match status" value="1"/>
</dbReference>
<sequence>MTKPLPKVRDSKGSVTLGRLLGRGGEGTVYEIADRSGQVAKLYHQDVSSEKASKIETMASLQNDRLLSLAAWPLDLLRSTDGKPVGLLMPRVDGHKDIHNLYSPRSRKAEFPAADWRFLIRSAANTARAFAAIHETGCVIGDVNHGGVCVSDKATVRLIDCDSFQVSVGARRYLCEVGVPTFTPPELQGKRFRGVVRTPNHDNFGLAILIFHLLFMGRHPFAGRFLGRGDMSIEKAIAEFRFAYGANSSTFQMEPPPNVPPIGIASPAIASLIERAFAQSGVQDGRRPTAKEWVADLDNLEKQTKACRINASHYYVGGLDHCPWCRLEAATGAVLFSFVIKTAPLGGITGRIDVGSVWARIAAIPSPGPAPNLPDWNKTAPSKEALALGRQRRFRNAAKYAGLIAIIVVLMGAMPAAAFIWIVGGLFVLSGVSKQSGDGSESAKFRDAVVRAEGHFKTLKARWDQDASDQRFTTHLRQLQHEKEQLLDLPNLRRRRYQELERARERDQRKRYLEAIQIEPAKIPGIGPGRKAMLASYNIETAWDVSEAHITKVPGFGPALTRELMKWRQVVESGFRFDASKGVDPRDIAALDRDVADMKQKLEQSLINGPQALTKIRDHILAQRIALKPSIEQAGKVLAQAKADLSAI</sequence>
<reference evidence="3 4" key="1">
    <citation type="journal article" date="2021" name="AMB Express">
        <title>Isolation and characterisation of Methylocystis spp. for poly-3-hydroxybutyrate production using waste methane feedstocks.</title>
        <authorList>
            <person name="Rumah B.L."/>
            <person name="Stead C.E."/>
            <person name="Claxton Stevens B.H."/>
            <person name="Minton N.P."/>
            <person name="Grosse-Honebrink A."/>
            <person name="Zhang Y."/>
        </authorList>
    </citation>
    <scope>NUCLEOTIDE SEQUENCE [LARGE SCALE GENOMIC DNA]</scope>
    <source>
        <strain evidence="3 4">BRCS1</strain>
    </source>
</reference>
<dbReference type="Pfam" id="PF00069">
    <property type="entry name" value="Pkinase"/>
    <property type="match status" value="1"/>
</dbReference>
<dbReference type="InterPro" id="IPR000719">
    <property type="entry name" value="Prot_kinase_dom"/>
</dbReference>
<dbReference type="Proteomes" id="UP000424673">
    <property type="component" value="Plasmid unnamed2"/>
</dbReference>
<name>A0ABX6EMA5_9HYPH</name>
<dbReference type="InterPro" id="IPR051681">
    <property type="entry name" value="Ser/Thr_Kinases-Pseudokinases"/>
</dbReference>
<dbReference type="PANTHER" id="PTHR44329">
    <property type="entry name" value="SERINE/THREONINE-PROTEIN KINASE TNNI3K-RELATED"/>
    <property type="match status" value="1"/>
</dbReference>
<feature type="transmembrane region" description="Helical" evidence="1">
    <location>
        <begin position="400"/>
        <end position="429"/>
    </location>
</feature>
<keyword evidence="1" id="KW-1133">Transmembrane helix</keyword>
<dbReference type="InterPro" id="IPR010994">
    <property type="entry name" value="RuvA_2-like"/>
</dbReference>
<keyword evidence="3" id="KW-0614">Plasmid</keyword>
<dbReference type="PROSITE" id="PS50011">
    <property type="entry name" value="PROTEIN_KINASE_DOM"/>
    <property type="match status" value="1"/>
</dbReference>
<keyword evidence="1" id="KW-0472">Membrane</keyword>
<evidence type="ECO:0000256" key="1">
    <source>
        <dbReference type="SAM" id="Phobius"/>
    </source>
</evidence>
<dbReference type="RefSeq" id="WP_154454029.1">
    <property type="nucleotide sequence ID" value="NZ_CP044330.1"/>
</dbReference>
<evidence type="ECO:0000259" key="2">
    <source>
        <dbReference type="PROSITE" id="PS50011"/>
    </source>
</evidence>
<protein>
    <recommendedName>
        <fullName evidence="2">Protein kinase domain-containing protein</fullName>
    </recommendedName>
</protein>
<proteinExistence type="predicted"/>
<organism evidence="3 4">
    <name type="scientific">Methylocystis rosea</name>
    <dbReference type="NCBI Taxonomy" id="173366"/>
    <lineage>
        <taxon>Bacteria</taxon>
        <taxon>Pseudomonadati</taxon>
        <taxon>Pseudomonadota</taxon>
        <taxon>Alphaproteobacteria</taxon>
        <taxon>Hyphomicrobiales</taxon>
        <taxon>Methylocystaceae</taxon>
        <taxon>Methylocystis</taxon>
    </lineage>
</organism>
<evidence type="ECO:0000313" key="4">
    <source>
        <dbReference type="Proteomes" id="UP000424673"/>
    </source>
</evidence>
<dbReference type="SUPFAM" id="SSF56112">
    <property type="entry name" value="Protein kinase-like (PK-like)"/>
    <property type="match status" value="1"/>
</dbReference>
<accession>A0ABX6EMA5</accession>
<dbReference type="PANTHER" id="PTHR44329:SF214">
    <property type="entry name" value="PROTEIN KINASE DOMAIN-CONTAINING PROTEIN"/>
    <property type="match status" value="1"/>
</dbReference>
<keyword evidence="1" id="KW-0812">Transmembrane</keyword>
<dbReference type="SUPFAM" id="SSF47781">
    <property type="entry name" value="RuvA domain 2-like"/>
    <property type="match status" value="1"/>
</dbReference>
<evidence type="ECO:0000313" key="3">
    <source>
        <dbReference type="EMBL" id="QGM95952.1"/>
    </source>
</evidence>
<dbReference type="EMBL" id="CP044330">
    <property type="protein sequence ID" value="QGM95952.1"/>
    <property type="molecule type" value="Genomic_DNA"/>
</dbReference>
<feature type="domain" description="Protein kinase" evidence="2">
    <location>
        <begin position="15"/>
        <end position="316"/>
    </location>
</feature>
<dbReference type="InterPro" id="IPR011009">
    <property type="entry name" value="Kinase-like_dom_sf"/>
</dbReference>
<gene>
    <name evidence="3" type="ORF">F7D13_17890</name>
</gene>
<geneLocation type="plasmid" evidence="3 4">
    <name>unnamed2</name>
</geneLocation>